<dbReference type="AlphaFoldDB" id="A0A916JBW0"/>
<dbReference type="GO" id="GO:0017057">
    <property type="term" value="F:6-phosphogluconolactonase activity"/>
    <property type="evidence" value="ECO:0007669"/>
    <property type="project" value="UniProtKB-EC"/>
</dbReference>
<dbReference type="GO" id="GO:0006006">
    <property type="term" value="P:glucose metabolic process"/>
    <property type="evidence" value="ECO:0007669"/>
    <property type="project" value="UniProtKB-KW"/>
</dbReference>
<dbReference type="EMBL" id="CAJRAF010000001">
    <property type="protein sequence ID" value="CAG4990559.1"/>
    <property type="molecule type" value="Genomic_DNA"/>
</dbReference>
<name>A0A916JBW0_9BACT</name>
<dbReference type="Pfam" id="PF10282">
    <property type="entry name" value="Lactonase"/>
    <property type="match status" value="1"/>
</dbReference>
<organism evidence="3 4">
    <name type="scientific">Dyadobacter helix</name>
    <dbReference type="NCBI Taxonomy" id="2822344"/>
    <lineage>
        <taxon>Bacteria</taxon>
        <taxon>Pseudomonadati</taxon>
        <taxon>Bacteroidota</taxon>
        <taxon>Cytophagia</taxon>
        <taxon>Cytophagales</taxon>
        <taxon>Spirosomataceae</taxon>
        <taxon>Dyadobacter</taxon>
    </lineage>
</organism>
<dbReference type="InterPro" id="IPR019405">
    <property type="entry name" value="Lactonase_7-beta_prop"/>
</dbReference>
<protein>
    <submittedName>
        <fullName evidence="3">6-phosphogluconolactonase</fullName>
        <ecNumber evidence="3">3.1.1.31</ecNumber>
    </submittedName>
</protein>
<dbReference type="Gene3D" id="2.130.10.10">
    <property type="entry name" value="YVTN repeat-like/Quinoprotein amine dehydrogenase"/>
    <property type="match status" value="1"/>
</dbReference>
<sequence length="363" mass="39168">MKTILILVASLLPFISLAQKAKFYLGSQEKSANASISLCELDLSTGKVALLDTFNNCTGPGYLALSPNKKNLYAVSADNKVNAFKIGSDARLTYQNGQSSEGVNPCHVSVHPSGKMAFVSNYTAGSFTAYTLQPDGEVNPPVFTEQYTGHGPNAKRQEKSHAHFAATTPDGRYVYVADLGGDKLMNYAVDIKSGKLAPNAAQPAFSGKPGSGPRHFVVHPSGKWLFLLNELEATLTACSISKQGVITEIATYPTIPADFKEPNTSAAIHLHPNNKFVYVSNRGRNSISAFKIKADGTLEKVDEQTRAIAVPRDFNFDPSGKFMIVANQSTDNIVVYDVNPATGKLSFRHESISTKLPICVTFL</sequence>
<evidence type="ECO:0000313" key="3">
    <source>
        <dbReference type="EMBL" id="CAG4990559.1"/>
    </source>
</evidence>
<dbReference type="RefSeq" id="WP_215237303.1">
    <property type="nucleotide sequence ID" value="NZ_CAJRAF010000001.1"/>
</dbReference>
<comment type="caution">
    <text evidence="3">The sequence shown here is derived from an EMBL/GenBank/DDBJ whole genome shotgun (WGS) entry which is preliminary data.</text>
</comment>
<dbReference type="InterPro" id="IPR011048">
    <property type="entry name" value="Haem_d1_sf"/>
</dbReference>
<dbReference type="PANTHER" id="PTHR30344:SF1">
    <property type="entry name" value="6-PHOSPHOGLUCONOLACTONASE"/>
    <property type="match status" value="1"/>
</dbReference>
<dbReference type="GO" id="GO:0005829">
    <property type="term" value="C:cytosol"/>
    <property type="evidence" value="ECO:0007669"/>
    <property type="project" value="TreeGrafter"/>
</dbReference>
<gene>
    <name evidence="3" type="primary">pgl_1</name>
    <name evidence="3" type="ORF">DYBT9275_00557</name>
</gene>
<keyword evidence="4" id="KW-1185">Reference proteome</keyword>
<dbReference type="Proteomes" id="UP000680038">
    <property type="component" value="Unassembled WGS sequence"/>
</dbReference>
<keyword evidence="3" id="KW-0378">Hydrolase</keyword>
<comment type="similarity">
    <text evidence="1">Belongs to the cycloisomerase 2 family.</text>
</comment>
<dbReference type="EC" id="3.1.1.31" evidence="3"/>
<dbReference type="PANTHER" id="PTHR30344">
    <property type="entry name" value="6-PHOSPHOGLUCONOLACTONASE-RELATED"/>
    <property type="match status" value="1"/>
</dbReference>
<dbReference type="SUPFAM" id="SSF51004">
    <property type="entry name" value="C-terminal (heme d1) domain of cytochrome cd1-nitrite reductase"/>
    <property type="match status" value="1"/>
</dbReference>
<dbReference type="InterPro" id="IPR015943">
    <property type="entry name" value="WD40/YVTN_repeat-like_dom_sf"/>
</dbReference>
<keyword evidence="2" id="KW-0119">Carbohydrate metabolism</keyword>
<evidence type="ECO:0000256" key="2">
    <source>
        <dbReference type="ARBA" id="ARBA00022526"/>
    </source>
</evidence>
<evidence type="ECO:0000256" key="1">
    <source>
        <dbReference type="ARBA" id="ARBA00005564"/>
    </source>
</evidence>
<evidence type="ECO:0000313" key="4">
    <source>
        <dbReference type="Proteomes" id="UP000680038"/>
    </source>
</evidence>
<proteinExistence type="inferred from homology"/>
<reference evidence="3" key="1">
    <citation type="submission" date="2021-04" db="EMBL/GenBank/DDBJ databases">
        <authorList>
            <person name="Rodrigo-Torres L."/>
            <person name="Arahal R. D."/>
            <person name="Lucena T."/>
        </authorList>
    </citation>
    <scope>NUCLEOTIDE SEQUENCE</scope>
    <source>
        <strain evidence="3">CECT 9275</strain>
    </source>
</reference>
<accession>A0A916JBW0</accession>
<dbReference type="InterPro" id="IPR050282">
    <property type="entry name" value="Cycloisomerase_2"/>
</dbReference>
<keyword evidence="2" id="KW-0313">Glucose metabolism</keyword>